<dbReference type="Pfam" id="PF12708">
    <property type="entry name" value="Pect-lyase_RHGA_epim"/>
    <property type="match status" value="1"/>
</dbReference>
<accession>A0A7Y9NMY6</accession>
<organism evidence="4 5">
    <name type="scientific">Tunturiibacter lichenicola</name>
    <dbReference type="NCBI Taxonomy" id="2051959"/>
    <lineage>
        <taxon>Bacteria</taxon>
        <taxon>Pseudomonadati</taxon>
        <taxon>Acidobacteriota</taxon>
        <taxon>Terriglobia</taxon>
        <taxon>Terriglobales</taxon>
        <taxon>Acidobacteriaceae</taxon>
        <taxon>Tunturiibacter</taxon>
    </lineage>
</organism>
<dbReference type="SUPFAM" id="SSF51126">
    <property type="entry name" value="Pectin lyase-like"/>
    <property type="match status" value="1"/>
</dbReference>
<comment type="caution">
    <text evidence="4">The sequence shown here is derived from an EMBL/GenBank/DDBJ whole genome shotgun (WGS) entry which is preliminary data.</text>
</comment>
<proteinExistence type="predicted"/>
<feature type="chain" id="PRO_5031484899" description="Rhamnogalacturonase A/B/Epimerase-like pectate lyase domain-containing protein" evidence="2">
    <location>
        <begin position="21"/>
        <end position="867"/>
    </location>
</feature>
<dbReference type="EMBL" id="JACCCV010000002">
    <property type="protein sequence ID" value="NYF52326.1"/>
    <property type="molecule type" value="Genomic_DNA"/>
</dbReference>
<evidence type="ECO:0000256" key="2">
    <source>
        <dbReference type="SAM" id="SignalP"/>
    </source>
</evidence>
<reference evidence="4 5" key="1">
    <citation type="submission" date="2020-07" db="EMBL/GenBank/DDBJ databases">
        <title>Genomic Encyclopedia of Type Strains, Phase IV (KMG-V): Genome sequencing to study the core and pangenomes of soil and plant-associated prokaryotes.</title>
        <authorList>
            <person name="Whitman W."/>
        </authorList>
    </citation>
    <scope>NUCLEOTIDE SEQUENCE [LARGE SCALE GENOMIC DNA]</scope>
    <source>
        <strain evidence="4 5">M8UP30</strain>
    </source>
</reference>
<dbReference type="AlphaFoldDB" id="A0A7Y9NMY6"/>
<feature type="region of interest" description="Disordered" evidence="1">
    <location>
        <begin position="572"/>
        <end position="591"/>
    </location>
</feature>
<evidence type="ECO:0000256" key="1">
    <source>
        <dbReference type="SAM" id="MobiDB-lite"/>
    </source>
</evidence>
<evidence type="ECO:0000313" key="5">
    <source>
        <dbReference type="Proteomes" id="UP000534186"/>
    </source>
</evidence>
<protein>
    <recommendedName>
        <fullName evidence="3">Rhamnogalacturonase A/B/Epimerase-like pectate lyase domain-containing protein</fullName>
    </recommendedName>
</protein>
<sequence length="867" mass="92272">MKRPMALFLLLLLTGIRAQAATYTATATHLTMHAGDPLPPLIFKLSSYSGPYAALFKGQPKLSTSATSSAPPGNYPIKIAAGSMSTVNRADSLTFVDGTLSIIPADGIGARLTNNIIYPPGFASAAAFPIIDVTHNPIANLKGDGITDNTAGLQKLFAFGRGSAQSKVSTSVSGNTYTVTQVGESVFTGLAPGSPIRIAGVVYTIATVLDAQHLTLTTNPGPLSNVAARLPPNVVSTSGTTVTATSGPTFVALKPNANLQIGSAFYKVASVTDATHLELTTTPPSLKNVDMYYGSGAGGQLGALPMFLYFPPGVYLASDTIIPYGNYWSIYGAGAQTSIIKLAPNSPAFNTGTSPVQFFSPLSVNKNDNFHIFIENMGFESGVGNPNAEIFTTQVNNIGAVRNVQVWSDDSNCVNALNIRRAYPGPGMMRNVAVYGCQNGIYSNQQEYNFTFEDITLEGQTVAGIGSMNMKFSIRHLLSDNTVPALQAELFHANTTIMDSELFGDNSTGIGLQNGKENGQQGCHLYTRNVKVVGYATSEADYCVTPSKTYKGDLAETWSGEAQTVFDQTAPPASLHLPESETPQPNDPDPRTWTMLGTSPATWAAIISGSKSPTVYAPPGQYGGNGAYAITVPDTVNHLQFFNAMPTPGRTYTINLTIAGSSKTPLIIEGCPNNACVITHTGSRTLVLIDDNTYNYSTAAGAGNLYIDDVILGSNNNPGNTVTFYPGQQIWARQLDEEPARADKITCNGCTLWILGYKTEHNGTDIVATNAQIEIFGFFYYKLSLAAPDSTTMQITDSNLFATGYENINIAGYGAPNWVIETRNGTTSHLVAPGVNSPQHLHVFYSYGGKKASTTPVRKFHNTIQNF</sequence>
<feature type="signal peptide" evidence="2">
    <location>
        <begin position="1"/>
        <end position="20"/>
    </location>
</feature>
<name>A0A7Y9NMY6_9BACT</name>
<feature type="domain" description="Rhamnogalacturonase A/B/Epimerase-like pectate lyase" evidence="3">
    <location>
        <begin position="305"/>
        <end position="463"/>
    </location>
</feature>
<dbReference type="Proteomes" id="UP000534186">
    <property type="component" value="Unassembled WGS sequence"/>
</dbReference>
<evidence type="ECO:0000259" key="3">
    <source>
        <dbReference type="Pfam" id="PF12708"/>
    </source>
</evidence>
<evidence type="ECO:0000313" key="4">
    <source>
        <dbReference type="EMBL" id="NYF52326.1"/>
    </source>
</evidence>
<keyword evidence="2" id="KW-0732">Signal</keyword>
<dbReference type="InterPro" id="IPR024535">
    <property type="entry name" value="RHGA/B-epi-like_pectate_lyase"/>
</dbReference>
<dbReference type="InterPro" id="IPR011050">
    <property type="entry name" value="Pectin_lyase_fold/virulence"/>
</dbReference>
<dbReference type="Gene3D" id="2.160.20.10">
    <property type="entry name" value="Single-stranded right-handed beta-helix, Pectin lyase-like"/>
    <property type="match status" value="1"/>
</dbReference>
<gene>
    <name evidence="4" type="ORF">HDF12_002725</name>
</gene>
<dbReference type="InterPro" id="IPR012334">
    <property type="entry name" value="Pectin_lyas_fold"/>
</dbReference>